<reference evidence="1" key="2">
    <citation type="journal article" date="2023" name="Int. J. Mol. Sci.">
        <title>De Novo Assembly and Annotation of 11 Diverse Shrub Willow (Salix) Genomes Reveals Novel Gene Organization in Sex-Linked Regions.</title>
        <authorList>
            <person name="Hyden B."/>
            <person name="Feng K."/>
            <person name="Yates T.B."/>
            <person name="Jawdy S."/>
            <person name="Cereghino C."/>
            <person name="Smart L.B."/>
            <person name="Muchero W."/>
        </authorList>
    </citation>
    <scope>NUCLEOTIDE SEQUENCE</scope>
    <source>
        <tissue evidence="1">Shoot tip</tissue>
    </source>
</reference>
<protein>
    <submittedName>
        <fullName evidence="1">Uncharacterized protein</fullName>
    </submittedName>
</protein>
<gene>
    <name evidence="1" type="ORF">OIU77_003680</name>
</gene>
<dbReference type="EMBL" id="JAPFFI010000014">
    <property type="protein sequence ID" value="KAJ6367368.1"/>
    <property type="molecule type" value="Genomic_DNA"/>
</dbReference>
<keyword evidence="2" id="KW-1185">Reference proteome</keyword>
<sequence length="67" mass="7833">MHDRKNNSFGVSSTESNHCTSEKNRIYTSHSTLSLYLSLYFFQFLDAKINDMNTRFSCFHLDPLMSC</sequence>
<accession>A0ABQ9B2G0</accession>
<evidence type="ECO:0000313" key="2">
    <source>
        <dbReference type="Proteomes" id="UP001141253"/>
    </source>
</evidence>
<organism evidence="1 2">
    <name type="scientific">Salix suchowensis</name>
    <dbReference type="NCBI Taxonomy" id="1278906"/>
    <lineage>
        <taxon>Eukaryota</taxon>
        <taxon>Viridiplantae</taxon>
        <taxon>Streptophyta</taxon>
        <taxon>Embryophyta</taxon>
        <taxon>Tracheophyta</taxon>
        <taxon>Spermatophyta</taxon>
        <taxon>Magnoliopsida</taxon>
        <taxon>eudicotyledons</taxon>
        <taxon>Gunneridae</taxon>
        <taxon>Pentapetalae</taxon>
        <taxon>rosids</taxon>
        <taxon>fabids</taxon>
        <taxon>Malpighiales</taxon>
        <taxon>Salicaceae</taxon>
        <taxon>Saliceae</taxon>
        <taxon>Salix</taxon>
    </lineage>
</organism>
<dbReference type="Proteomes" id="UP001141253">
    <property type="component" value="Chromosome 7"/>
</dbReference>
<name>A0ABQ9B2G0_9ROSI</name>
<evidence type="ECO:0000313" key="1">
    <source>
        <dbReference type="EMBL" id="KAJ6367368.1"/>
    </source>
</evidence>
<proteinExistence type="predicted"/>
<comment type="caution">
    <text evidence="1">The sequence shown here is derived from an EMBL/GenBank/DDBJ whole genome shotgun (WGS) entry which is preliminary data.</text>
</comment>
<reference evidence="1" key="1">
    <citation type="submission" date="2022-10" db="EMBL/GenBank/DDBJ databases">
        <authorList>
            <person name="Hyden B.L."/>
            <person name="Feng K."/>
            <person name="Yates T."/>
            <person name="Jawdy S."/>
            <person name="Smart L.B."/>
            <person name="Muchero W."/>
        </authorList>
    </citation>
    <scope>NUCLEOTIDE SEQUENCE</scope>
    <source>
        <tissue evidence="1">Shoot tip</tissue>
    </source>
</reference>